<reference evidence="4 5" key="1">
    <citation type="submission" date="2018-08" db="EMBL/GenBank/DDBJ databases">
        <authorList>
            <person name="Laetsch R D."/>
            <person name="Stevens L."/>
            <person name="Kumar S."/>
            <person name="Blaxter L. M."/>
        </authorList>
    </citation>
    <scope>NUCLEOTIDE SEQUENCE [LARGE SCALE GENOMIC DNA]</scope>
</reference>
<protein>
    <submittedName>
        <fullName evidence="4">Uncharacterized protein</fullName>
    </submittedName>
</protein>
<evidence type="ECO:0000313" key="4">
    <source>
        <dbReference type="EMBL" id="VBB27191.1"/>
    </source>
</evidence>
<evidence type="ECO:0000313" key="5">
    <source>
        <dbReference type="Proteomes" id="UP000276991"/>
    </source>
</evidence>
<feature type="coiled-coil region" evidence="2">
    <location>
        <begin position="31"/>
        <end position="58"/>
    </location>
</feature>
<dbReference type="GO" id="GO:0006887">
    <property type="term" value="P:exocytosis"/>
    <property type="evidence" value="ECO:0007669"/>
    <property type="project" value="TreeGrafter"/>
</dbReference>
<dbReference type="OrthoDB" id="268027at2759"/>
<name>A0A498SBI5_ACAVI</name>
<dbReference type="STRING" id="6277.A0A498SBI5"/>
<organism evidence="4 5">
    <name type="scientific">Acanthocheilonema viteae</name>
    <name type="common">Filarial nematode worm</name>
    <name type="synonym">Dipetalonema viteae</name>
    <dbReference type="NCBI Taxonomy" id="6277"/>
    <lineage>
        <taxon>Eukaryota</taxon>
        <taxon>Metazoa</taxon>
        <taxon>Ecdysozoa</taxon>
        <taxon>Nematoda</taxon>
        <taxon>Chromadorea</taxon>
        <taxon>Rhabditida</taxon>
        <taxon>Spirurina</taxon>
        <taxon>Spiruromorpha</taxon>
        <taxon>Filarioidea</taxon>
        <taxon>Onchocercidae</taxon>
        <taxon>Acanthocheilonema</taxon>
    </lineage>
</organism>
<keyword evidence="5" id="KW-1185">Reference proteome</keyword>
<dbReference type="PANTHER" id="PTHR13015">
    <property type="entry name" value="PROTEIN AD-016-RELATED"/>
    <property type="match status" value="1"/>
</dbReference>
<dbReference type="Proteomes" id="UP000276991">
    <property type="component" value="Unassembled WGS sequence"/>
</dbReference>
<evidence type="ECO:0000256" key="2">
    <source>
        <dbReference type="SAM" id="Coils"/>
    </source>
</evidence>
<accession>A0A498SBI5</accession>
<dbReference type="GO" id="GO:0030041">
    <property type="term" value="P:actin filament polymerization"/>
    <property type="evidence" value="ECO:0007669"/>
    <property type="project" value="TreeGrafter"/>
</dbReference>
<dbReference type="PANTHER" id="PTHR13015:SF0">
    <property type="entry name" value="WASH COMPLEX SUBUNIT 3"/>
    <property type="match status" value="1"/>
</dbReference>
<proteinExistence type="inferred from homology"/>
<dbReference type="EMBL" id="UPTC01000196">
    <property type="protein sequence ID" value="VBB27191.1"/>
    <property type="molecule type" value="Genomic_DNA"/>
</dbReference>
<dbReference type="InterPro" id="IPR019309">
    <property type="entry name" value="WASHC3"/>
</dbReference>
<feature type="region of interest" description="Disordered" evidence="3">
    <location>
        <begin position="176"/>
        <end position="212"/>
    </location>
</feature>
<evidence type="ECO:0000256" key="3">
    <source>
        <dbReference type="SAM" id="MobiDB-lite"/>
    </source>
</evidence>
<dbReference type="Pfam" id="PF10152">
    <property type="entry name" value="CCDC53"/>
    <property type="match status" value="1"/>
</dbReference>
<keyword evidence="2" id="KW-0175">Coiled coil</keyword>
<gene>
    <name evidence="4" type="ORF">NAV_LOCUS2021</name>
</gene>
<comment type="similarity">
    <text evidence="1">Belongs to the CCDC53 family.</text>
</comment>
<dbReference type="GO" id="GO:0071203">
    <property type="term" value="C:WASH complex"/>
    <property type="evidence" value="ECO:0007669"/>
    <property type="project" value="InterPro"/>
</dbReference>
<evidence type="ECO:0000256" key="1">
    <source>
        <dbReference type="ARBA" id="ARBA00006290"/>
    </source>
</evidence>
<sequence>MFQMKSLETKQIIAFVNYFMVRNVQMLQSFVSNVERKIIDMEKRLSRVQVELKLLELKLDSVPGLQNIVPKAIELSVKQHDDQLLKRITTEDTIEDETVGNAKVVDSELLVDSSSITTVERPHESKVPSTKQKHYLLIRDDPRYAIYFKMLKMGVPECAVKQKMVSQGVDTALLQTPNAPSDLHEDAAASVENNELSSIDDDDHNSISSSDY</sequence>
<dbReference type="AlphaFoldDB" id="A0A498SBI5"/>